<dbReference type="STRING" id="1141106.GCA_000308095_02413"/>
<keyword evidence="1" id="KW-0472">Membrane</keyword>
<dbReference type="OrthoDB" id="2437193at2"/>
<dbReference type="RefSeq" id="WP_103266001.1">
    <property type="nucleotide sequence ID" value="NZ_PPQH01000092.1"/>
</dbReference>
<evidence type="ECO:0000259" key="2">
    <source>
        <dbReference type="Pfam" id="PF03703"/>
    </source>
</evidence>
<dbReference type="InterPro" id="IPR005182">
    <property type="entry name" value="YdbS-like_PH"/>
</dbReference>
<keyword evidence="4" id="KW-1185">Reference proteome</keyword>
<reference evidence="3 4" key="1">
    <citation type="submission" date="2018-06" db="EMBL/GenBank/DDBJ databases">
        <authorList>
            <consortium name="Pathogen Informatics"/>
            <person name="Doyle S."/>
        </authorList>
    </citation>
    <scope>NUCLEOTIDE SEQUENCE [LARGE SCALE GENOMIC DNA]</scope>
    <source>
        <strain evidence="4">NCTC 11048</strain>
    </source>
</reference>
<dbReference type="Pfam" id="PF03703">
    <property type="entry name" value="bPH_2"/>
    <property type="match status" value="1"/>
</dbReference>
<keyword evidence="1" id="KW-1133">Transmembrane helix</keyword>
<dbReference type="Proteomes" id="UP000255549">
    <property type="component" value="Unassembled WGS sequence"/>
</dbReference>
<evidence type="ECO:0000313" key="4">
    <source>
        <dbReference type="Proteomes" id="UP000255549"/>
    </source>
</evidence>
<organism evidence="3 4">
    <name type="scientific">Staphylococcus intermedius NCTC 11048</name>
    <dbReference type="NCBI Taxonomy" id="1141106"/>
    <lineage>
        <taxon>Bacteria</taxon>
        <taxon>Bacillati</taxon>
        <taxon>Bacillota</taxon>
        <taxon>Bacilli</taxon>
        <taxon>Bacillales</taxon>
        <taxon>Staphylococcaceae</taxon>
        <taxon>Staphylococcus</taxon>
        <taxon>Staphylococcus intermedius group</taxon>
    </lineage>
</organism>
<dbReference type="AlphaFoldDB" id="A0A380G0P0"/>
<proteinExistence type="predicted"/>
<feature type="transmembrane region" description="Helical" evidence="1">
    <location>
        <begin position="52"/>
        <end position="73"/>
    </location>
</feature>
<dbReference type="EMBL" id="UHDP01000001">
    <property type="protein sequence ID" value="SUM43808.1"/>
    <property type="molecule type" value="Genomic_DNA"/>
</dbReference>
<keyword evidence="1" id="KW-0812">Transmembrane</keyword>
<gene>
    <name evidence="3" type="ORF">NCTC11048_00165</name>
</gene>
<evidence type="ECO:0000256" key="1">
    <source>
        <dbReference type="SAM" id="Phobius"/>
    </source>
</evidence>
<protein>
    <submittedName>
        <fullName evidence="3">Bacterial membrane flanked domain</fullName>
    </submittedName>
</protein>
<name>A0A380G0P0_STAIN</name>
<sequence>METLPIPNLKLSKNVVKLWVVSHFITHSITLISTVLLLFLSIHYEWYEIVKIIFIIIIFLVLISFFAELLFILKFKYDLFRFSISGDFLQIKKGGILYNQHIVVYIKDIYFFDIYQNPLMKKYDLYTLKFKTVAYTHEIAGISSSRVNEYLNYLSENKVLDEEEEK</sequence>
<feature type="transmembrane region" description="Helical" evidence="1">
    <location>
        <begin position="18"/>
        <end position="40"/>
    </location>
</feature>
<accession>A0A380G0P0</accession>
<feature type="domain" description="YdbS-like PH" evidence="2">
    <location>
        <begin position="80"/>
        <end position="153"/>
    </location>
</feature>
<evidence type="ECO:0000313" key="3">
    <source>
        <dbReference type="EMBL" id="SUM43808.1"/>
    </source>
</evidence>